<dbReference type="InterPro" id="IPR059225">
    <property type="entry name" value="BspC"/>
</dbReference>
<evidence type="ECO:0000256" key="1">
    <source>
        <dbReference type="SAM" id="MobiDB-lite"/>
    </source>
</evidence>
<feature type="compositionally biased region" description="Low complexity" evidence="1">
    <location>
        <begin position="181"/>
        <end position="206"/>
    </location>
</feature>
<evidence type="ECO:0000256" key="2">
    <source>
        <dbReference type="SAM" id="SignalP"/>
    </source>
</evidence>
<keyword evidence="4" id="KW-1185">Reference proteome</keyword>
<dbReference type="EMBL" id="LAQU01000009">
    <property type="protein sequence ID" value="KKB63614.1"/>
    <property type="molecule type" value="Genomic_DNA"/>
</dbReference>
<gene>
    <name evidence="3" type="ORF">WM40_11065</name>
</gene>
<comment type="caution">
    <text evidence="3">The sequence shown here is derived from an EMBL/GenBank/DDBJ whole genome shotgun (WGS) entry which is preliminary data.</text>
</comment>
<sequence>MTVVRFGPTRLRAGALATLLPLTIAHADPILDHDVMVQQLIEQQHANPLVADCAAHAAFVVPTSHLYDHVEFLPAELDDQHASIEAWNQPFDDRKQRVNVETLVRVSGLGYRKNAGEAGQPDLLHFRCGYVQDKLLAFGYNEPEQASPPAGAPVSRSRGTRNRASSSRHATRGKAAHATSRRGTTTKTRSSAKSTAKSGAKAPAKSSKAKNTGKSRTAQ</sequence>
<feature type="chain" id="PRO_5002490365" description="Lipoprotein transmembrane" evidence="2">
    <location>
        <begin position="28"/>
        <end position="219"/>
    </location>
</feature>
<evidence type="ECO:0000313" key="4">
    <source>
        <dbReference type="Proteomes" id="UP000033618"/>
    </source>
</evidence>
<dbReference type="AlphaFoldDB" id="A0A0F5K178"/>
<evidence type="ECO:0000313" key="3">
    <source>
        <dbReference type="EMBL" id="KKB63614.1"/>
    </source>
</evidence>
<proteinExistence type="predicted"/>
<protein>
    <recommendedName>
        <fullName evidence="5">Lipoprotein transmembrane</fullName>
    </recommendedName>
</protein>
<feature type="region of interest" description="Disordered" evidence="1">
    <location>
        <begin position="141"/>
        <end position="219"/>
    </location>
</feature>
<accession>A0A0F5K178</accession>
<evidence type="ECO:0008006" key="5">
    <source>
        <dbReference type="Google" id="ProtNLM"/>
    </source>
</evidence>
<dbReference type="PATRIC" id="fig|28092.6.peg.2605"/>
<organism evidence="3 4">
    <name type="scientific">Robbsia andropogonis</name>
    <dbReference type="NCBI Taxonomy" id="28092"/>
    <lineage>
        <taxon>Bacteria</taxon>
        <taxon>Pseudomonadati</taxon>
        <taxon>Pseudomonadota</taxon>
        <taxon>Betaproteobacteria</taxon>
        <taxon>Burkholderiales</taxon>
        <taxon>Burkholderiaceae</taxon>
        <taxon>Robbsia</taxon>
    </lineage>
</organism>
<feature type="signal peptide" evidence="2">
    <location>
        <begin position="1"/>
        <end position="27"/>
    </location>
</feature>
<name>A0A0F5K178_9BURK</name>
<dbReference type="Proteomes" id="UP000033618">
    <property type="component" value="Unassembled WGS sequence"/>
</dbReference>
<keyword evidence="2" id="KW-0732">Signal</keyword>
<dbReference type="NCBIfam" id="NF047384">
    <property type="entry name" value="BspC_dom"/>
    <property type="match status" value="1"/>
</dbReference>
<reference evidence="3 4" key="1">
    <citation type="submission" date="2015-03" db="EMBL/GenBank/DDBJ databases">
        <title>Draft Genome Sequence of Burkholderia andropogonis type strain ICMP2807, isolated from Sorghum bicolor.</title>
        <authorList>
            <person name="Lopes-Santos L."/>
            <person name="Castro D.B."/>
            <person name="Ottoboni L.M."/>
            <person name="Park D."/>
            <person name="Weirc B.S."/>
            <person name="Destefano S.A."/>
        </authorList>
    </citation>
    <scope>NUCLEOTIDE SEQUENCE [LARGE SCALE GENOMIC DNA]</scope>
    <source>
        <strain evidence="3 4">ICMP2807</strain>
    </source>
</reference>